<evidence type="ECO:0000313" key="3">
    <source>
        <dbReference type="Proteomes" id="UP000050509"/>
    </source>
</evidence>
<evidence type="ECO:0000256" key="1">
    <source>
        <dbReference type="SAM" id="MobiDB-lite"/>
    </source>
</evidence>
<gene>
    <name evidence="2" type="ORF">SE17_44250</name>
</gene>
<proteinExistence type="predicted"/>
<accession>A0A0P9CEG3</accession>
<comment type="caution">
    <text evidence="2">The sequence shown here is derived from an EMBL/GenBank/DDBJ whole genome shotgun (WGS) entry which is preliminary data.</text>
</comment>
<dbReference type="Proteomes" id="UP000050509">
    <property type="component" value="Unassembled WGS sequence"/>
</dbReference>
<organism evidence="2 3">
    <name type="scientific">Kouleothrix aurantiaca</name>
    <dbReference type="NCBI Taxonomy" id="186479"/>
    <lineage>
        <taxon>Bacteria</taxon>
        <taxon>Bacillati</taxon>
        <taxon>Chloroflexota</taxon>
        <taxon>Chloroflexia</taxon>
        <taxon>Chloroflexales</taxon>
        <taxon>Roseiflexineae</taxon>
        <taxon>Roseiflexaceae</taxon>
        <taxon>Kouleothrix</taxon>
    </lineage>
</organism>
<feature type="compositionally biased region" description="Polar residues" evidence="1">
    <location>
        <begin position="127"/>
        <end position="136"/>
    </location>
</feature>
<feature type="non-terminal residue" evidence="2">
    <location>
        <position position="166"/>
    </location>
</feature>
<reference evidence="2 3" key="1">
    <citation type="submission" date="2015-09" db="EMBL/GenBank/DDBJ databases">
        <title>Draft genome sequence of Kouleothrix aurantiaca JCM 19913.</title>
        <authorList>
            <person name="Hemp J."/>
        </authorList>
    </citation>
    <scope>NUCLEOTIDE SEQUENCE [LARGE SCALE GENOMIC DNA]</scope>
    <source>
        <strain evidence="2 3">COM-B</strain>
    </source>
</reference>
<dbReference type="EMBL" id="LJCR01003755">
    <property type="protein sequence ID" value="KPV44198.1"/>
    <property type="molecule type" value="Genomic_DNA"/>
</dbReference>
<name>A0A0P9CEG3_9CHLR</name>
<protein>
    <submittedName>
        <fullName evidence="2">Uncharacterized protein</fullName>
    </submittedName>
</protein>
<evidence type="ECO:0000313" key="2">
    <source>
        <dbReference type="EMBL" id="KPV44198.1"/>
    </source>
</evidence>
<sequence>MLIDYTVAQAQLSGMDDERRKRLIEVTKTLEEQYGLQKSSVASTFLEMTDSINDFANDSGKSIDDLIGDLHDQEQAAADTQKAMDDYAKEYAAKAVSNFIDAKGDARSYIDELERIPREVRTRVITTYSSEGNSGNRRVGGAVDDDGNTAGARASGGPVDAMRPYL</sequence>
<feature type="region of interest" description="Disordered" evidence="1">
    <location>
        <begin position="127"/>
        <end position="166"/>
    </location>
</feature>
<keyword evidence="3" id="KW-1185">Reference proteome</keyword>
<dbReference type="AlphaFoldDB" id="A0A0P9CEG3"/>